<dbReference type="EMBL" id="DS022304">
    <property type="protein sequence ID" value="OAJ40107.1"/>
    <property type="molecule type" value="Genomic_DNA"/>
</dbReference>
<dbReference type="NCBIfam" id="TIGR01068">
    <property type="entry name" value="thioredoxin"/>
    <property type="match status" value="1"/>
</dbReference>
<dbReference type="eggNOG" id="KOG0907">
    <property type="taxonomic scope" value="Eukaryota"/>
</dbReference>
<name>A0A177WJ06_BATDL</name>
<feature type="domain" description="Thioredoxin" evidence="2">
    <location>
        <begin position="1"/>
        <end position="105"/>
    </location>
</feature>
<dbReference type="PRINTS" id="PR00421">
    <property type="entry name" value="THIOREDOXIN"/>
</dbReference>
<dbReference type="InterPro" id="IPR036249">
    <property type="entry name" value="Thioredoxin-like_sf"/>
</dbReference>
<organism evidence="3 4">
    <name type="scientific">Batrachochytrium dendrobatidis (strain JEL423)</name>
    <dbReference type="NCBI Taxonomy" id="403673"/>
    <lineage>
        <taxon>Eukaryota</taxon>
        <taxon>Fungi</taxon>
        <taxon>Fungi incertae sedis</taxon>
        <taxon>Chytridiomycota</taxon>
        <taxon>Chytridiomycota incertae sedis</taxon>
        <taxon>Chytridiomycetes</taxon>
        <taxon>Rhizophydiales</taxon>
        <taxon>Rhizophydiales incertae sedis</taxon>
        <taxon>Batrachochytrium</taxon>
    </lineage>
</organism>
<evidence type="ECO:0000256" key="1">
    <source>
        <dbReference type="ARBA" id="ARBA00023157"/>
    </source>
</evidence>
<reference evidence="3 4" key="1">
    <citation type="submission" date="2006-10" db="EMBL/GenBank/DDBJ databases">
        <title>The Genome Sequence of Batrachochytrium dendrobatidis JEL423.</title>
        <authorList>
            <consortium name="The Broad Institute Genome Sequencing Platform"/>
            <person name="Birren B."/>
            <person name="Lander E."/>
            <person name="Galagan J."/>
            <person name="Cuomo C."/>
            <person name="Devon K."/>
            <person name="Jaffe D."/>
            <person name="Butler J."/>
            <person name="Alvarez P."/>
            <person name="Gnerre S."/>
            <person name="Grabherr M."/>
            <person name="Kleber M."/>
            <person name="Mauceli E."/>
            <person name="Brockman W."/>
            <person name="Young S."/>
            <person name="LaButti K."/>
            <person name="Sykes S."/>
            <person name="DeCaprio D."/>
            <person name="Crawford M."/>
            <person name="Koehrsen M."/>
            <person name="Engels R."/>
            <person name="Montgomery P."/>
            <person name="Pearson M."/>
            <person name="Howarth C."/>
            <person name="Larson L."/>
            <person name="White J."/>
            <person name="O'Leary S."/>
            <person name="Kodira C."/>
            <person name="Zeng Q."/>
            <person name="Yandava C."/>
            <person name="Alvarado L."/>
            <person name="Longcore J."/>
            <person name="James T."/>
        </authorList>
    </citation>
    <scope>NUCLEOTIDE SEQUENCE [LARGE SCALE GENOMIC DNA]</scope>
    <source>
        <strain evidence="3 4">JEL423</strain>
    </source>
</reference>
<dbReference type="PANTHER" id="PTHR46115">
    <property type="entry name" value="THIOREDOXIN-LIKE PROTEIN 1"/>
    <property type="match status" value="1"/>
</dbReference>
<protein>
    <submittedName>
        <fullName evidence="3">Thioredoxin</fullName>
    </submittedName>
</protein>
<gene>
    <name evidence="3" type="ORF">BDEG_23880</name>
</gene>
<dbReference type="FunFam" id="3.40.30.10:FF:000245">
    <property type="entry name" value="Thioredoxin"/>
    <property type="match status" value="1"/>
</dbReference>
<dbReference type="OrthoDB" id="10263751at2759"/>
<dbReference type="SUPFAM" id="SSF52833">
    <property type="entry name" value="Thioredoxin-like"/>
    <property type="match status" value="1"/>
</dbReference>
<dbReference type="Proteomes" id="UP000077115">
    <property type="component" value="Unassembled WGS sequence"/>
</dbReference>
<dbReference type="AlphaFoldDB" id="A0A177WJ06"/>
<proteinExistence type="predicted"/>
<dbReference type="CDD" id="cd02947">
    <property type="entry name" value="TRX_family"/>
    <property type="match status" value="1"/>
</dbReference>
<keyword evidence="1" id="KW-1015">Disulfide bond</keyword>
<evidence type="ECO:0000259" key="2">
    <source>
        <dbReference type="PROSITE" id="PS51352"/>
    </source>
</evidence>
<accession>A0A177WJ06</accession>
<dbReference type="InterPro" id="IPR005746">
    <property type="entry name" value="Thioredoxin"/>
</dbReference>
<dbReference type="STRING" id="403673.A0A177WJ06"/>
<dbReference type="PROSITE" id="PS51352">
    <property type="entry name" value="THIOREDOXIN_2"/>
    <property type="match status" value="1"/>
</dbReference>
<dbReference type="Pfam" id="PF00085">
    <property type="entry name" value="Thioredoxin"/>
    <property type="match status" value="1"/>
</dbReference>
<dbReference type="Gene3D" id="3.40.30.10">
    <property type="entry name" value="Glutaredoxin"/>
    <property type="match status" value="1"/>
</dbReference>
<dbReference type="VEuPathDB" id="FungiDB:BDEG_23880"/>
<evidence type="ECO:0000313" key="4">
    <source>
        <dbReference type="Proteomes" id="UP000077115"/>
    </source>
</evidence>
<dbReference type="GO" id="GO:0015035">
    <property type="term" value="F:protein-disulfide reductase activity"/>
    <property type="evidence" value="ECO:0007669"/>
    <property type="project" value="InterPro"/>
</dbReference>
<reference evidence="3 4" key="2">
    <citation type="submission" date="2016-05" db="EMBL/GenBank/DDBJ databases">
        <title>Lineage-specific infection strategies underlie the spectrum of fungal disease in amphibians.</title>
        <authorList>
            <person name="Cuomo C.A."/>
            <person name="Farrer R.A."/>
            <person name="James T."/>
            <person name="Longcore J."/>
            <person name="Birren B."/>
        </authorList>
    </citation>
    <scope>NUCLEOTIDE SEQUENCE [LARGE SCALE GENOMIC DNA]</scope>
    <source>
        <strain evidence="3 4">JEL423</strain>
    </source>
</reference>
<dbReference type="PROSITE" id="PS00194">
    <property type="entry name" value="THIOREDOXIN_1"/>
    <property type="match status" value="1"/>
</dbReference>
<evidence type="ECO:0000313" key="3">
    <source>
        <dbReference type="EMBL" id="OAJ40107.1"/>
    </source>
</evidence>
<dbReference type="InterPro" id="IPR013766">
    <property type="entry name" value="Thioredoxin_domain"/>
</dbReference>
<dbReference type="InterPro" id="IPR017937">
    <property type="entry name" value="Thioredoxin_CS"/>
</dbReference>
<sequence>MSLVHISSVAEFDKLIESNKLTVVDFFAEWCGPCKMVAPRFEALAKKTPNVQFLKVDVDQLQAISSKHGVRAMPTFQFFKKGSKVNEVVGADINKVEQLVKELGGHSGGGFAASGTGRVLGTGSAAPAAPNAPTNSWDIVALIVGLVMLYMWWNSGSK</sequence>